<keyword evidence="2" id="KW-0812">Transmembrane</keyword>
<dbReference type="AlphaFoldDB" id="A0A6A5UDL4"/>
<feature type="transmembrane region" description="Helical" evidence="2">
    <location>
        <begin position="375"/>
        <end position="396"/>
    </location>
</feature>
<gene>
    <name evidence="3" type="ORF">CC80DRAFT_530871</name>
</gene>
<dbReference type="EMBL" id="ML976978">
    <property type="protein sequence ID" value="KAF1962995.1"/>
    <property type="molecule type" value="Genomic_DNA"/>
</dbReference>
<reference evidence="3" key="1">
    <citation type="journal article" date="2020" name="Stud. Mycol.">
        <title>101 Dothideomycetes genomes: a test case for predicting lifestyles and emergence of pathogens.</title>
        <authorList>
            <person name="Haridas S."/>
            <person name="Albert R."/>
            <person name="Binder M."/>
            <person name="Bloem J."/>
            <person name="Labutti K."/>
            <person name="Salamov A."/>
            <person name="Andreopoulos B."/>
            <person name="Baker S."/>
            <person name="Barry K."/>
            <person name="Bills G."/>
            <person name="Bluhm B."/>
            <person name="Cannon C."/>
            <person name="Castanera R."/>
            <person name="Culley D."/>
            <person name="Daum C."/>
            <person name="Ezra D."/>
            <person name="Gonzalez J."/>
            <person name="Henrissat B."/>
            <person name="Kuo A."/>
            <person name="Liang C."/>
            <person name="Lipzen A."/>
            <person name="Lutzoni F."/>
            <person name="Magnuson J."/>
            <person name="Mondo S."/>
            <person name="Nolan M."/>
            <person name="Ohm R."/>
            <person name="Pangilinan J."/>
            <person name="Park H.-J."/>
            <person name="Ramirez L."/>
            <person name="Alfaro M."/>
            <person name="Sun H."/>
            <person name="Tritt A."/>
            <person name="Yoshinaga Y."/>
            <person name="Zwiers L.-H."/>
            <person name="Turgeon B."/>
            <person name="Goodwin S."/>
            <person name="Spatafora J."/>
            <person name="Crous P."/>
            <person name="Grigoriev I."/>
        </authorList>
    </citation>
    <scope>NUCLEOTIDE SEQUENCE</scope>
    <source>
        <strain evidence="3">CBS 675.92</strain>
    </source>
</reference>
<accession>A0A6A5UDL4</accession>
<keyword evidence="2" id="KW-1133">Transmembrane helix</keyword>
<keyword evidence="2" id="KW-0472">Membrane</keyword>
<name>A0A6A5UDL4_9PLEO</name>
<feature type="compositionally biased region" description="Polar residues" evidence="1">
    <location>
        <begin position="101"/>
        <end position="114"/>
    </location>
</feature>
<feature type="region of interest" description="Disordered" evidence="1">
    <location>
        <begin position="185"/>
        <end position="220"/>
    </location>
</feature>
<protein>
    <submittedName>
        <fullName evidence="3">Uncharacterized protein</fullName>
    </submittedName>
</protein>
<feature type="compositionally biased region" description="Polar residues" evidence="1">
    <location>
        <begin position="207"/>
        <end position="220"/>
    </location>
</feature>
<feature type="compositionally biased region" description="Low complexity" evidence="1">
    <location>
        <begin position="1"/>
        <end position="12"/>
    </location>
</feature>
<evidence type="ECO:0000313" key="3">
    <source>
        <dbReference type="EMBL" id="KAF1962995.1"/>
    </source>
</evidence>
<evidence type="ECO:0000256" key="2">
    <source>
        <dbReference type="SAM" id="Phobius"/>
    </source>
</evidence>
<dbReference type="OrthoDB" id="9988102at2759"/>
<feature type="transmembrane region" description="Helical" evidence="2">
    <location>
        <begin position="402"/>
        <end position="424"/>
    </location>
</feature>
<keyword evidence="4" id="KW-1185">Reference proteome</keyword>
<dbReference type="Proteomes" id="UP000800035">
    <property type="component" value="Unassembled WGS sequence"/>
</dbReference>
<feature type="compositionally biased region" description="Polar residues" evidence="1">
    <location>
        <begin position="19"/>
        <end position="28"/>
    </location>
</feature>
<feature type="region of interest" description="Disordered" evidence="1">
    <location>
        <begin position="1"/>
        <end position="115"/>
    </location>
</feature>
<evidence type="ECO:0000313" key="4">
    <source>
        <dbReference type="Proteomes" id="UP000800035"/>
    </source>
</evidence>
<organism evidence="3 4">
    <name type="scientific">Byssothecium circinans</name>
    <dbReference type="NCBI Taxonomy" id="147558"/>
    <lineage>
        <taxon>Eukaryota</taxon>
        <taxon>Fungi</taxon>
        <taxon>Dikarya</taxon>
        <taxon>Ascomycota</taxon>
        <taxon>Pezizomycotina</taxon>
        <taxon>Dothideomycetes</taxon>
        <taxon>Pleosporomycetidae</taxon>
        <taxon>Pleosporales</taxon>
        <taxon>Massarineae</taxon>
        <taxon>Massarinaceae</taxon>
        <taxon>Byssothecium</taxon>
    </lineage>
</organism>
<evidence type="ECO:0000256" key="1">
    <source>
        <dbReference type="SAM" id="MobiDB-lite"/>
    </source>
</evidence>
<sequence>MSRWMTSRRSSSVPPPETASASTNNSVPLENVSYYHMFGGKTPQESRQDSFPRTPSSVEPPRLLDYLTPQSPPTYGPSQSDHRSKLSSIMEAMKPQRDTQQHSTPTKASGSTAAYNDEDDVDIHELEAQAEIIPPVRQSSKFAPLLIDHGISTAQGEDKVAADSSAWGSAPEVIPPVDRQSMCTPPIHGSFASPPPQLPPLSTQTPTAGTSRISQTRATSSAYDVHKPTCSLNLVCYRGGSQGCTLRQVHAILASRFEDETEFQNVMAKNNKLIATDRELFRELKRLYWGEMTGFVRKWLSLKTLMGLRLLEYSPTTRPTVVPLDDFVLQEMYYVYQNPKTITTSADYIEWVFRLRRPNKRHALEFVEGWNSRRIIVAGTLPWVVSCLIGAIWSFLGGDTQSAFTVAGFILSSGTIILGVAAVISGIESSGRSVGVGK</sequence>
<proteinExistence type="predicted"/>